<evidence type="ECO:0000259" key="15">
    <source>
        <dbReference type="Pfam" id="PF00593"/>
    </source>
</evidence>
<dbReference type="InterPro" id="IPR000531">
    <property type="entry name" value="Beta-barrel_TonB"/>
</dbReference>
<dbReference type="PANTHER" id="PTHR32552:SF68">
    <property type="entry name" value="FERRICHROME OUTER MEMBRANE TRANSPORTER_PHAGE RECEPTOR"/>
    <property type="match status" value="1"/>
</dbReference>
<evidence type="ECO:0000256" key="8">
    <source>
        <dbReference type="ARBA" id="ARBA00023065"/>
    </source>
</evidence>
<dbReference type="Gene3D" id="2.170.130.10">
    <property type="entry name" value="TonB-dependent receptor, plug domain"/>
    <property type="match status" value="1"/>
</dbReference>
<feature type="signal peptide" evidence="14">
    <location>
        <begin position="1"/>
        <end position="31"/>
    </location>
</feature>
<keyword evidence="10 12" id="KW-0472">Membrane</keyword>
<feature type="domain" description="TonB-dependent receptor-like beta-barrel" evidence="15">
    <location>
        <begin position="271"/>
        <end position="690"/>
    </location>
</feature>
<dbReference type="AlphaFoldDB" id="A0AB74UR35"/>
<protein>
    <submittedName>
        <fullName evidence="17">TonB-dependent receptor family protein</fullName>
    </submittedName>
</protein>
<sequence length="728" mass="77786">MSTFLHATPRASLLAMAVAMALAGLPSGAFGAATAADNPASQGADDHANANSAITLGPVYVISTGGDDANANARKVPGSVYASSGASLQGRAINNLADALRYVPGVMANSNTGGDNLTLSIRGSNLNSLAYDNAGVALFQDGLPVSAADGNNHNRMLDPRMASNIIVANGANALSYGASTLGGAIDVISRTALNSDPRTLSVTGGSHGNGEATLGTGGVAGDYDGMFTVDTKHYDGYRRHSQQNRDSLYANGGWQATESLELRAYATYINNRQQLPGALTRDEFHADPWQADPAYARGNHQLNVTTARLALKGIWNVNDDSSLEFGVSSEAQRLYHPIVDVYVPSGPAPDAPLINVFSLLINTTQRTSGSMLRYHLGTGNHDIVAGVNFAQTTNRGGNYANEVGTRGELQALVNKRTTHANLFALDRWQFTPGWTLVYGAQGTTTRLTDRQIDGFDAGNRTPRNQTNRFSAINPRVGVIHQLTPASQIYASVGSLYQSPNTFDLDNARMDLGPSATLKPTRGESYELGVRGASDEHGAAPRWHWSVSGYLERLRNEVFSIDNPNAPGTSLTANLPRTVHAGIEAQASASWLLAGGTRLEPLVSASWNDFSFRHDPHYGDHRLPSAPRYALHAELMWRTAGGYYLGPTLDAIGTRYADFANSYRAGGYTLLGLRGGWRHGRWELYAQADNLANRRYAASLGVFDRVTATDGVLNPGAPRSLYVGATFHY</sequence>
<dbReference type="PROSITE" id="PS52016">
    <property type="entry name" value="TONB_DEPENDENT_REC_3"/>
    <property type="match status" value="1"/>
</dbReference>
<dbReference type="Pfam" id="PF00593">
    <property type="entry name" value="TonB_dep_Rec_b-barrel"/>
    <property type="match status" value="1"/>
</dbReference>
<evidence type="ECO:0000256" key="13">
    <source>
        <dbReference type="RuleBase" id="RU003357"/>
    </source>
</evidence>
<evidence type="ECO:0000256" key="1">
    <source>
        <dbReference type="ARBA" id="ARBA00004571"/>
    </source>
</evidence>
<dbReference type="PANTHER" id="PTHR32552">
    <property type="entry name" value="FERRICHROME IRON RECEPTOR-RELATED"/>
    <property type="match status" value="1"/>
</dbReference>
<dbReference type="InterPro" id="IPR037066">
    <property type="entry name" value="Plug_dom_sf"/>
</dbReference>
<evidence type="ECO:0000256" key="7">
    <source>
        <dbReference type="ARBA" id="ARBA00023004"/>
    </source>
</evidence>
<evidence type="ECO:0000256" key="3">
    <source>
        <dbReference type="ARBA" id="ARBA00022452"/>
    </source>
</evidence>
<dbReference type="SUPFAM" id="SSF56935">
    <property type="entry name" value="Porins"/>
    <property type="match status" value="1"/>
</dbReference>
<evidence type="ECO:0000256" key="2">
    <source>
        <dbReference type="ARBA" id="ARBA00022448"/>
    </source>
</evidence>
<dbReference type="Gene3D" id="2.40.170.20">
    <property type="entry name" value="TonB-dependent receptor, beta-barrel domain"/>
    <property type="match status" value="1"/>
</dbReference>
<keyword evidence="5 12" id="KW-0812">Transmembrane</keyword>
<name>A0AB74UR35_9GAMM</name>
<evidence type="ECO:0000256" key="12">
    <source>
        <dbReference type="PROSITE-ProRule" id="PRU01360"/>
    </source>
</evidence>
<gene>
    <name evidence="17" type="ORF">ACFYG5_11355</name>
</gene>
<proteinExistence type="inferred from homology"/>
<keyword evidence="11 12" id="KW-0998">Cell outer membrane</keyword>
<evidence type="ECO:0000256" key="10">
    <source>
        <dbReference type="ARBA" id="ARBA00023136"/>
    </source>
</evidence>
<dbReference type="EMBL" id="CP170721">
    <property type="protein sequence ID" value="XIA17164.1"/>
    <property type="molecule type" value="Genomic_DNA"/>
</dbReference>
<keyword evidence="6 14" id="KW-0732">Signal</keyword>
<comment type="subcellular location">
    <subcellularLocation>
        <location evidence="1 12">Cell outer membrane</location>
        <topology evidence="1 12">Multi-pass membrane protein</topology>
    </subcellularLocation>
</comment>
<keyword evidence="3 12" id="KW-1134">Transmembrane beta strand</keyword>
<evidence type="ECO:0000256" key="14">
    <source>
        <dbReference type="SAM" id="SignalP"/>
    </source>
</evidence>
<keyword evidence="17" id="KW-0675">Receptor</keyword>
<dbReference type="InterPro" id="IPR039426">
    <property type="entry name" value="TonB-dep_rcpt-like"/>
</dbReference>
<feature type="domain" description="TonB-dependent receptor plug" evidence="16">
    <location>
        <begin position="73"/>
        <end position="184"/>
    </location>
</feature>
<dbReference type="Pfam" id="PF07715">
    <property type="entry name" value="Plug"/>
    <property type="match status" value="1"/>
</dbReference>
<dbReference type="InterPro" id="IPR012910">
    <property type="entry name" value="Plug_dom"/>
</dbReference>
<organism evidence="17">
    <name type="scientific">Rhodanobacter sp. FW102-FHT14D07</name>
    <dbReference type="NCBI Taxonomy" id="3351462"/>
    <lineage>
        <taxon>Bacteria</taxon>
        <taxon>Pseudomonadati</taxon>
        <taxon>Pseudomonadota</taxon>
        <taxon>Gammaproteobacteria</taxon>
        <taxon>Lysobacterales</taxon>
        <taxon>Rhodanobacteraceae</taxon>
        <taxon>Rhodanobacter</taxon>
    </lineage>
</organism>
<evidence type="ECO:0000313" key="17">
    <source>
        <dbReference type="EMBL" id="XIA17164.1"/>
    </source>
</evidence>
<keyword evidence="8" id="KW-0406">Ion transport</keyword>
<evidence type="ECO:0000259" key="16">
    <source>
        <dbReference type="Pfam" id="PF07715"/>
    </source>
</evidence>
<reference evidence="17" key="1">
    <citation type="submission" date="2024-10" db="EMBL/GenBank/DDBJ databases">
        <authorList>
            <person name="Lesea H.P."/>
            <person name="Kuehl J.V."/>
            <person name="Chandonia J.-M."/>
        </authorList>
    </citation>
    <scope>NUCLEOTIDE SEQUENCE</scope>
    <source>
        <strain evidence="17">FW102-FHT14D07</strain>
    </source>
</reference>
<evidence type="ECO:0000256" key="4">
    <source>
        <dbReference type="ARBA" id="ARBA00022496"/>
    </source>
</evidence>
<dbReference type="RefSeq" id="WP_395117061.1">
    <property type="nucleotide sequence ID" value="NZ_CP170721.1"/>
</dbReference>
<dbReference type="InterPro" id="IPR036942">
    <property type="entry name" value="Beta-barrel_TonB_sf"/>
</dbReference>
<dbReference type="GO" id="GO:0015344">
    <property type="term" value="F:siderophore uptake transmembrane transporter activity"/>
    <property type="evidence" value="ECO:0007669"/>
    <property type="project" value="TreeGrafter"/>
</dbReference>
<evidence type="ECO:0000256" key="11">
    <source>
        <dbReference type="ARBA" id="ARBA00023237"/>
    </source>
</evidence>
<keyword evidence="2 12" id="KW-0813">Transport</keyword>
<feature type="chain" id="PRO_5044504072" evidence="14">
    <location>
        <begin position="32"/>
        <end position="728"/>
    </location>
</feature>
<evidence type="ECO:0000256" key="5">
    <source>
        <dbReference type="ARBA" id="ARBA00022692"/>
    </source>
</evidence>
<evidence type="ECO:0000256" key="9">
    <source>
        <dbReference type="ARBA" id="ARBA00023077"/>
    </source>
</evidence>
<dbReference type="GO" id="GO:0009279">
    <property type="term" value="C:cell outer membrane"/>
    <property type="evidence" value="ECO:0007669"/>
    <property type="project" value="UniProtKB-SubCell"/>
</dbReference>
<comment type="similarity">
    <text evidence="12 13">Belongs to the TonB-dependent receptor family.</text>
</comment>
<evidence type="ECO:0000256" key="6">
    <source>
        <dbReference type="ARBA" id="ARBA00022729"/>
    </source>
</evidence>
<keyword evidence="9 13" id="KW-0798">TonB box</keyword>
<keyword evidence="4" id="KW-0410">Iron transport</keyword>
<accession>A0AB74UR35</accession>
<keyword evidence="7" id="KW-0408">Iron</keyword>